<gene>
    <name evidence="1" type="ORF">MTR67_035958</name>
</gene>
<organism evidence="1 2">
    <name type="scientific">Solanum verrucosum</name>
    <dbReference type="NCBI Taxonomy" id="315347"/>
    <lineage>
        <taxon>Eukaryota</taxon>
        <taxon>Viridiplantae</taxon>
        <taxon>Streptophyta</taxon>
        <taxon>Embryophyta</taxon>
        <taxon>Tracheophyta</taxon>
        <taxon>Spermatophyta</taxon>
        <taxon>Magnoliopsida</taxon>
        <taxon>eudicotyledons</taxon>
        <taxon>Gunneridae</taxon>
        <taxon>Pentapetalae</taxon>
        <taxon>asterids</taxon>
        <taxon>lamiids</taxon>
        <taxon>Solanales</taxon>
        <taxon>Solanaceae</taxon>
        <taxon>Solanoideae</taxon>
        <taxon>Solaneae</taxon>
        <taxon>Solanum</taxon>
    </lineage>
</organism>
<dbReference type="Proteomes" id="UP001234989">
    <property type="component" value="Chromosome 8"/>
</dbReference>
<evidence type="ECO:0000313" key="1">
    <source>
        <dbReference type="EMBL" id="WMV42573.1"/>
    </source>
</evidence>
<sequence>FPYLNNPTSNRHSSLIRTQNRANSVALERLFQDISYDIWKHT</sequence>
<dbReference type="EMBL" id="CP133619">
    <property type="protein sequence ID" value="WMV42573.1"/>
    <property type="molecule type" value="Genomic_DNA"/>
</dbReference>
<proteinExistence type="predicted"/>
<keyword evidence="2" id="KW-1185">Reference proteome</keyword>
<name>A0AAF0ZLZ4_SOLVR</name>
<feature type="non-terminal residue" evidence="1">
    <location>
        <position position="1"/>
    </location>
</feature>
<dbReference type="AlphaFoldDB" id="A0AAF0ZLZ4"/>
<reference evidence="1" key="1">
    <citation type="submission" date="2023-08" db="EMBL/GenBank/DDBJ databases">
        <title>A de novo genome assembly of Solanum verrucosum Schlechtendal, a Mexican diploid species geographically isolated from the other diploid A-genome species in potato relatives.</title>
        <authorList>
            <person name="Hosaka K."/>
        </authorList>
    </citation>
    <scope>NUCLEOTIDE SEQUENCE</scope>
    <source>
        <tissue evidence="1">Young leaves</tissue>
    </source>
</reference>
<accession>A0AAF0ZLZ4</accession>
<evidence type="ECO:0000313" key="2">
    <source>
        <dbReference type="Proteomes" id="UP001234989"/>
    </source>
</evidence>
<protein>
    <submittedName>
        <fullName evidence="1">Uncharacterized protein</fullName>
    </submittedName>
</protein>